<keyword evidence="1" id="KW-1133">Transmembrane helix</keyword>
<feature type="transmembrane region" description="Helical" evidence="1">
    <location>
        <begin position="55"/>
        <end position="75"/>
    </location>
</feature>
<keyword evidence="1" id="KW-0472">Membrane</keyword>
<accession>G3P045</accession>
<dbReference type="InParanoid" id="G3P045"/>
<organism evidence="2">
    <name type="scientific">Gasterosteus aculeatus</name>
    <name type="common">Three-spined stickleback</name>
    <dbReference type="NCBI Taxonomy" id="69293"/>
    <lineage>
        <taxon>Eukaryota</taxon>
        <taxon>Metazoa</taxon>
        <taxon>Chordata</taxon>
        <taxon>Craniata</taxon>
        <taxon>Vertebrata</taxon>
        <taxon>Euteleostomi</taxon>
        <taxon>Actinopterygii</taxon>
        <taxon>Neopterygii</taxon>
        <taxon>Teleostei</taxon>
        <taxon>Neoteleostei</taxon>
        <taxon>Acanthomorphata</taxon>
        <taxon>Eupercaria</taxon>
        <taxon>Perciformes</taxon>
        <taxon>Cottioidei</taxon>
        <taxon>Gasterosteales</taxon>
        <taxon>Gasterosteidae</taxon>
        <taxon>Gasterosteus</taxon>
    </lineage>
</organism>
<feature type="transmembrane region" description="Helical" evidence="1">
    <location>
        <begin position="159"/>
        <end position="177"/>
    </location>
</feature>
<reference evidence="2" key="2">
    <citation type="submission" date="2024-04" db="UniProtKB">
        <authorList>
            <consortium name="Ensembl"/>
        </authorList>
    </citation>
    <scope>IDENTIFICATION</scope>
</reference>
<dbReference type="AlphaFoldDB" id="G3P045"/>
<sequence>MATHPCHVPQRLLELITSAVSTLLLIVLLYVMKYIFDMDFVCSCQLHTGIHHNGVLYMLIPPLILTWVSTTIETFRSRSNNSSWQKPCQTRFHRHWLKLLMSFFILTAVWTITVLIDGDWFFCLKTNQNSSQVGMPCKKELSKDDILIRAAYKSRSLEYGFWIILVLVGLCIVYELYRTGKKWLWKWKQCYPARYQVLYEDLVEEQVHSSLMKMLTEIATKRAEFICEHSLTDIKNDQKSLTSEDEEIQKVWTQISAPDFYSRELQALGDASPAARE</sequence>
<name>G3P045_GASAC</name>
<dbReference type="Bgee" id="ENSGACG00000008298">
    <property type="expression patterns" value="Expressed in pharyngeal gill"/>
</dbReference>
<feature type="transmembrane region" description="Helical" evidence="1">
    <location>
        <begin position="12"/>
        <end position="35"/>
    </location>
</feature>
<dbReference type="OMA" id="YIFDMDF"/>
<dbReference type="Ensembl" id="ENSGACT00000010991.1">
    <property type="protein sequence ID" value="ENSGACP00000010968.1"/>
    <property type="gene ID" value="ENSGACG00000008298.1"/>
</dbReference>
<protein>
    <submittedName>
        <fullName evidence="2">Uncharacterized protein</fullName>
    </submittedName>
</protein>
<reference evidence="2" key="1">
    <citation type="submission" date="2006-01" db="EMBL/GenBank/DDBJ databases">
        <authorList>
            <person name="Lindblad-Toh K."/>
            <person name="Mauceli E."/>
            <person name="Grabherr M."/>
            <person name="Chang J.L."/>
            <person name="Lander E.S."/>
        </authorList>
    </citation>
    <scope>NUCLEOTIDE SEQUENCE [LARGE SCALE GENOMIC DNA]</scope>
</reference>
<proteinExistence type="predicted"/>
<keyword evidence="1" id="KW-0812">Transmembrane</keyword>
<evidence type="ECO:0000313" key="2">
    <source>
        <dbReference type="Ensembl" id="ENSGACP00000010968.1"/>
    </source>
</evidence>
<feature type="transmembrane region" description="Helical" evidence="1">
    <location>
        <begin position="96"/>
        <end position="116"/>
    </location>
</feature>
<evidence type="ECO:0000256" key="1">
    <source>
        <dbReference type="SAM" id="Phobius"/>
    </source>
</evidence>